<feature type="compositionally biased region" description="Low complexity" evidence="5">
    <location>
        <begin position="13"/>
        <end position="28"/>
    </location>
</feature>
<gene>
    <name evidence="7" type="ORF">LTR36_001651</name>
</gene>
<keyword evidence="8" id="KW-1185">Reference proteome</keyword>
<keyword evidence="2" id="KW-0496">Mitochondrion</keyword>
<dbReference type="InterPro" id="IPR013177">
    <property type="entry name" value="Ribosomal_mS38_C"/>
</dbReference>
<dbReference type="GO" id="GO:0005739">
    <property type="term" value="C:mitochondrion"/>
    <property type="evidence" value="ECO:0007669"/>
    <property type="project" value="UniProtKB-SubCell"/>
</dbReference>
<comment type="similarity">
    <text evidence="3">Belongs to the mitochondrion-specific ribosomal protein mS38 family.</text>
</comment>
<dbReference type="Pfam" id="PF08213">
    <property type="entry name" value="COX24_C"/>
    <property type="match status" value="1"/>
</dbReference>
<feature type="compositionally biased region" description="Basic residues" evidence="5">
    <location>
        <begin position="87"/>
        <end position="97"/>
    </location>
</feature>
<name>A0AAV9JNH6_9PEZI</name>
<evidence type="ECO:0000259" key="6">
    <source>
        <dbReference type="SMART" id="SM01155"/>
    </source>
</evidence>
<dbReference type="Proteomes" id="UP001324427">
    <property type="component" value="Unassembled WGS sequence"/>
</dbReference>
<evidence type="ECO:0000313" key="8">
    <source>
        <dbReference type="Proteomes" id="UP001324427"/>
    </source>
</evidence>
<dbReference type="AlphaFoldDB" id="A0AAV9JNH6"/>
<protein>
    <recommendedName>
        <fullName evidence="4">Small ribosomal subunit protein mS38</fullName>
    </recommendedName>
</protein>
<evidence type="ECO:0000256" key="1">
    <source>
        <dbReference type="ARBA" id="ARBA00004173"/>
    </source>
</evidence>
<sequence>MFSTRLTRVTQRATTSAAAIPSPTSTAAHRTTQCLAAKPGHQRRPSSSKASCPPDSDKPAPAAKAAAASADLKPSQAPASASAPPLRKTKRTTRLNRIHASLGERMSRSREQVDHFAGLPSVPGIGHLHEKDVTLSSFFSLHRPLSVTTTIPPPTTSEAFNNLFATQPQRDPWENGNSAERRPEDVIYTLHNTIESLDHGANSAQDDGVRWEVLQESQSNNHDAIKHLDSAPMMKSLDELVAQFKPFSAPPPPQPFPDEQKAGAGEKKRAAAKQTRSSAQRPQQKSYQTTITFTDITAADGTRMVRPHVSPLVRIADPLAEDALEIHATQGPGGSPPQQQQRIRQPFLERMRRRQQLYLQAQHTKILERMGEQRAVRRAPSEKRIKMLLISVKRQRKLKMKKHKYKKLMKRTRNLRRRLDRT</sequence>
<feature type="region of interest" description="Disordered" evidence="5">
    <location>
        <begin position="245"/>
        <end position="287"/>
    </location>
</feature>
<feature type="region of interest" description="Disordered" evidence="5">
    <location>
        <begin position="1"/>
        <end position="110"/>
    </location>
</feature>
<proteinExistence type="inferred from homology"/>
<dbReference type="SMART" id="SM01155">
    <property type="entry name" value="DUF1713"/>
    <property type="match status" value="1"/>
</dbReference>
<accession>A0AAV9JNH6</accession>
<feature type="domain" description="Ribosomal protein mS38 C-terminal" evidence="6">
    <location>
        <begin position="388"/>
        <end position="421"/>
    </location>
</feature>
<evidence type="ECO:0000256" key="5">
    <source>
        <dbReference type="SAM" id="MobiDB-lite"/>
    </source>
</evidence>
<reference evidence="7 8" key="1">
    <citation type="submission" date="2021-11" db="EMBL/GenBank/DDBJ databases">
        <title>Black yeast isolated from Biological Soil Crust.</title>
        <authorList>
            <person name="Kurbessoian T."/>
        </authorList>
    </citation>
    <scope>NUCLEOTIDE SEQUENCE [LARGE SCALE GENOMIC DNA]</scope>
    <source>
        <strain evidence="7 8">CCFEE 5522</strain>
    </source>
</reference>
<evidence type="ECO:0000313" key="7">
    <source>
        <dbReference type="EMBL" id="KAK4546919.1"/>
    </source>
</evidence>
<dbReference type="EMBL" id="JAVFHQ010000013">
    <property type="protein sequence ID" value="KAK4546919.1"/>
    <property type="molecule type" value="Genomic_DNA"/>
</dbReference>
<dbReference type="PANTHER" id="PTHR32035:SF3">
    <property type="entry name" value="SMALL RIBOSOMAL SUBUNIT PROTEIN MS38"/>
    <property type="match status" value="1"/>
</dbReference>
<organism evidence="7 8">
    <name type="scientific">Oleoguttula mirabilis</name>
    <dbReference type="NCBI Taxonomy" id="1507867"/>
    <lineage>
        <taxon>Eukaryota</taxon>
        <taxon>Fungi</taxon>
        <taxon>Dikarya</taxon>
        <taxon>Ascomycota</taxon>
        <taxon>Pezizomycotina</taxon>
        <taxon>Dothideomycetes</taxon>
        <taxon>Dothideomycetidae</taxon>
        <taxon>Mycosphaerellales</taxon>
        <taxon>Teratosphaeriaceae</taxon>
        <taxon>Oleoguttula</taxon>
    </lineage>
</organism>
<feature type="compositionally biased region" description="Basic and acidic residues" evidence="5">
    <location>
        <begin position="258"/>
        <end position="269"/>
    </location>
</feature>
<feature type="compositionally biased region" description="Polar residues" evidence="5">
    <location>
        <begin position="275"/>
        <end position="287"/>
    </location>
</feature>
<evidence type="ECO:0000256" key="2">
    <source>
        <dbReference type="ARBA" id="ARBA00023128"/>
    </source>
</evidence>
<evidence type="ECO:0000256" key="4">
    <source>
        <dbReference type="ARBA" id="ARBA00035682"/>
    </source>
</evidence>
<feature type="compositionally biased region" description="Polar residues" evidence="5">
    <location>
        <begin position="1"/>
        <end position="12"/>
    </location>
</feature>
<evidence type="ECO:0000256" key="3">
    <source>
        <dbReference type="ARBA" id="ARBA00035647"/>
    </source>
</evidence>
<dbReference type="PANTHER" id="PTHR32035">
    <property type="entry name" value="AURORA KINASE A-INTERACTING PROTEIN"/>
    <property type="match status" value="1"/>
</dbReference>
<comment type="subcellular location">
    <subcellularLocation>
        <location evidence="1">Mitochondrion</location>
    </subcellularLocation>
</comment>
<feature type="compositionally biased region" description="Low complexity" evidence="5">
    <location>
        <begin position="50"/>
        <end position="86"/>
    </location>
</feature>
<comment type="caution">
    <text evidence="7">The sequence shown here is derived from an EMBL/GenBank/DDBJ whole genome shotgun (WGS) entry which is preliminary data.</text>
</comment>